<sequence length="99" mass="11019">MFFLITCLPVSLVHTPLPSAYKLSIVHCSPLVPYVINPCYLPEFCCGLFSVLPPELVLPAFCKSTFSFIIKLHLLTMRPPRHVLHPGPASKPTTLTLFV</sequence>
<protein>
    <recommendedName>
        <fullName evidence="4">Secreted protein</fullName>
    </recommendedName>
</protein>
<keyword evidence="3" id="KW-1185">Reference proteome</keyword>
<feature type="chain" id="PRO_5046710435" description="Secreted protein" evidence="1">
    <location>
        <begin position="16"/>
        <end position="99"/>
    </location>
</feature>
<feature type="signal peptide" evidence="1">
    <location>
        <begin position="1"/>
        <end position="15"/>
    </location>
</feature>
<name>A0ABV0V9Q3_9TELE</name>
<keyword evidence="1" id="KW-0732">Signal</keyword>
<comment type="caution">
    <text evidence="2">The sequence shown here is derived from an EMBL/GenBank/DDBJ whole genome shotgun (WGS) entry which is preliminary data.</text>
</comment>
<organism evidence="2 3">
    <name type="scientific">Ilyodon furcidens</name>
    <name type="common">goldbreast splitfin</name>
    <dbReference type="NCBI Taxonomy" id="33524"/>
    <lineage>
        <taxon>Eukaryota</taxon>
        <taxon>Metazoa</taxon>
        <taxon>Chordata</taxon>
        <taxon>Craniata</taxon>
        <taxon>Vertebrata</taxon>
        <taxon>Euteleostomi</taxon>
        <taxon>Actinopterygii</taxon>
        <taxon>Neopterygii</taxon>
        <taxon>Teleostei</taxon>
        <taxon>Neoteleostei</taxon>
        <taxon>Acanthomorphata</taxon>
        <taxon>Ovalentaria</taxon>
        <taxon>Atherinomorphae</taxon>
        <taxon>Cyprinodontiformes</taxon>
        <taxon>Goodeidae</taxon>
        <taxon>Ilyodon</taxon>
    </lineage>
</organism>
<dbReference type="EMBL" id="JAHRIQ010103361">
    <property type="protein sequence ID" value="MEQ2254057.1"/>
    <property type="molecule type" value="Genomic_DNA"/>
</dbReference>
<evidence type="ECO:0000256" key="1">
    <source>
        <dbReference type="SAM" id="SignalP"/>
    </source>
</evidence>
<accession>A0ABV0V9Q3</accession>
<evidence type="ECO:0000313" key="3">
    <source>
        <dbReference type="Proteomes" id="UP001482620"/>
    </source>
</evidence>
<gene>
    <name evidence="2" type="ORF">ILYODFUR_038975</name>
</gene>
<proteinExistence type="predicted"/>
<dbReference type="Proteomes" id="UP001482620">
    <property type="component" value="Unassembled WGS sequence"/>
</dbReference>
<evidence type="ECO:0008006" key="4">
    <source>
        <dbReference type="Google" id="ProtNLM"/>
    </source>
</evidence>
<reference evidence="2 3" key="1">
    <citation type="submission" date="2021-06" db="EMBL/GenBank/DDBJ databases">
        <authorList>
            <person name="Palmer J.M."/>
        </authorList>
    </citation>
    <scope>NUCLEOTIDE SEQUENCE [LARGE SCALE GENOMIC DNA]</scope>
    <source>
        <strain evidence="3">if_2019</strain>
        <tissue evidence="2">Muscle</tissue>
    </source>
</reference>
<evidence type="ECO:0000313" key="2">
    <source>
        <dbReference type="EMBL" id="MEQ2254057.1"/>
    </source>
</evidence>